<evidence type="ECO:0000313" key="2">
    <source>
        <dbReference type="EMBL" id="SFM74569.1"/>
    </source>
</evidence>
<dbReference type="EMBL" id="FOTQ01000015">
    <property type="protein sequence ID" value="SFM74569.1"/>
    <property type="molecule type" value="Genomic_DNA"/>
</dbReference>
<feature type="compositionally biased region" description="Acidic residues" evidence="1">
    <location>
        <begin position="21"/>
        <end position="35"/>
    </location>
</feature>
<dbReference type="RefSeq" id="WP_131814406.1">
    <property type="nucleotide sequence ID" value="NZ_FOTQ01000015.1"/>
</dbReference>
<organism evidence="2 3">
    <name type="scientific">Shimia aestuarii</name>
    <dbReference type="NCBI Taxonomy" id="254406"/>
    <lineage>
        <taxon>Bacteria</taxon>
        <taxon>Pseudomonadati</taxon>
        <taxon>Pseudomonadota</taxon>
        <taxon>Alphaproteobacteria</taxon>
        <taxon>Rhodobacterales</taxon>
        <taxon>Roseobacteraceae</taxon>
    </lineage>
</organism>
<name>A0A1I4TCW6_9RHOB</name>
<dbReference type="Proteomes" id="UP000199144">
    <property type="component" value="Unassembled WGS sequence"/>
</dbReference>
<evidence type="ECO:0000313" key="3">
    <source>
        <dbReference type="Proteomes" id="UP000199144"/>
    </source>
</evidence>
<evidence type="ECO:0008006" key="4">
    <source>
        <dbReference type="Google" id="ProtNLM"/>
    </source>
</evidence>
<protein>
    <recommendedName>
        <fullName evidence="4">DUF4760 domain-containing protein</fullName>
    </recommendedName>
</protein>
<accession>A0A1I4TCW6</accession>
<reference evidence="2 3" key="1">
    <citation type="submission" date="2016-10" db="EMBL/GenBank/DDBJ databases">
        <authorList>
            <person name="de Groot N.N."/>
        </authorList>
    </citation>
    <scope>NUCLEOTIDE SEQUENCE [LARGE SCALE GENOMIC DNA]</scope>
    <source>
        <strain evidence="2 3">DSM 15283</strain>
    </source>
</reference>
<dbReference type="AlphaFoldDB" id="A0A1I4TCW6"/>
<sequence length="236" mass="26699">MTARRTKPKERVSDEMAYEVLVEDSGAEESPEAPEFEGKRPPRRPPEPEETGGFLGGFEQIMRILASIGVAGAAIVGVFEYISSNEDVRRERSLAVVRDWQEDKLIDRYTQLQSYVENQLQTSTLPPASLPPEVLARAYRNLGYNWMVDLRADGGADAQAMETHVDRLTLFFAQMEICIAAELCNGDVLNAYFHSEVTTFWQYFEGYAQLRREANYADYGRPVDALVGRFQQMGQP</sequence>
<proteinExistence type="predicted"/>
<dbReference type="OrthoDB" id="8392035at2"/>
<dbReference type="STRING" id="254406.SAMN04488042_11521"/>
<feature type="compositionally biased region" description="Basic and acidic residues" evidence="1">
    <location>
        <begin position="36"/>
        <end position="47"/>
    </location>
</feature>
<gene>
    <name evidence="2" type="ORF">SAMN04488042_11521</name>
</gene>
<keyword evidence="3" id="KW-1185">Reference proteome</keyword>
<feature type="region of interest" description="Disordered" evidence="1">
    <location>
        <begin position="1"/>
        <end position="53"/>
    </location>
</feature>
<evidence type="ECO:0000256" key="1">
    <source>
        <dbReference type="SAM" id="MobiDB-lite"/>
    </source>
</evidence>